<feature type="transmembrane region" description="Helical" evidence="1">
    <location>
        <begin position="12"/>
        <end position="31"/>
    </location>
</feature>
<organism evidence="2 3">
    <name type="scientific">Lactobacillus johnsonii</name>
    <dbReference type="NCBI Taxonomy" id="33959"/>
    <lineage>
        <taxon>Bacteria</taxon>
        <taxon>Bacillati</taxon>
        <taxon>Bacillota</taxon>
        <taxon>Bacilli</taxon>
        <taxon>Lactobacillales</taxon>
        <taxon>Lactobacillaceae</taxon>
        <taxon>Lactobacillus</taxon>
    </lineage>
</organism>
<geneLocation type="plasmid" evidence="2 3">
    <name>unnamed2</name>
</geneLocation>
<dbReference type="EMBL" id="CP040856">
    <property type="protein sequence ID" value="QIA88630.1"/>
    <property type="molecule type" value="Genomic_DNA"/>
</dbReference>
<evidence type="ECO:0000313" key="2">
    <source>
        <dbReference type="EMBL" id="QIA88630.1"/>
    </source>
</evidence>
<keyword evidence="1" id="KW-0812">Transmembrane</keyword>
<evidence type="ECO:0000313" key="3">
    <source>
        <dbReference type="Proteomes" id="UP000464749"/>
    </source>
</evidence>
<keyword evidence="2" id="KW-0614">Plasmid</keyword>
<protein>
    <submittedName>
        <fullName evidence="2">Uncharacterized protein</fullName>
    </submittedName>
</protein>
<dbReference type="AlphaFoldDB" id="A0A9X7TBI7"/>
<sequence>MKSESNNLKVTRITMMVIAILGVVLACLKYPKTNELEGVRNQITATNKEIRDTKESAKNASPLNNRSNFNLKYSEGLVQDKVNKGIKMGLGGFKNTQEYNDHKKEIATLVGENIANKMYKMNGDPDLTYDLPKGKSFKFLLTKNTVVYTAFERVTNIHDAKVLAIVKYQMTDGNSDKVQSEHLCIAHLEYDLTNQKVIYSQLTPFYKSINQ</sequence>
<evidence type="ECO:0000256" key="1">
    <source>
        <dbReference type="SAM" id="Phobius"/>
    </source>
</evidence>
<reference evidence="2 3" key="1">
    <citation type="submission" date="2019-06" db="EMBL/GenBank/DDBJ databases">
        <title>Whole genome sequencing of Lactobacillus johnsonii strain G2A.</title>
        <authorList>
            <person name="Conlan S."/>
            <person name="Thomas P.J."/>
            <person name="Mullikin J."/>
            <person name="Singer J."/>
            <person name="Weaver C."/>
            <person name="Segre J.A."/>
        </authorList>
    </citation>
    <scope>NUCLEOTIDE SEQUENCE [LARGE SCALE GENOMIC DNA]</scope>
    <source>
        <strain evidence="2 3">G2A</strain>
        <plasmid evidence="2 3">unnamed2</plasmid>
    </source>
</reference>
<dbReference type="PROSITE" id="PS51257">
    <property type="entry name" value="PROKAR_LIPOPROTEIN"/>
    <property type="match status" value="1"/>
</dbReference>
<keyword evidence="1" id="KW-0472">Membrane</keyword>
<gene>
    <name evidence="2" type="ORF">FEE39_10330</name>
</gene>
<name>A0A9X7TBI7_LACJH</name>
<proteinExistence type="predicted"/>
<dbReference type="RefSeq" id="WP_163588987.1">
    <property type="nucleotide sequence ID" value="NZ_CP040856.1"/>
</dbReference>
<keyword evidence="1" id="KW-1133">Transmembrane helix</keyword>
<dbReference type="Proteomes" id="UP000464749">
    <property type="component" value="Plasmid unnamed2"/>
</dbReference>
<accession>A0A9X7TBI7</accession>